<feature type="transmembrane region" description="Helical" evidence="6">
    <location>
        <begin position="297"/>
        <end position="324"/>
    </location>
</feature>
<accession>A0A0D2EVT6</accession>
<dbReference type="PANTHER" id="PTHR43791">
    <property type="entry name" value="PERMEASE-RELATED"/>
    <property type="match status" value="1"/>
</dbReference>
<dbReference type="Proteomes" id="UP000054342">
    <property type="component" value="Unassembled WGS sequence"/>
</dbReference>
<dbReference type="InterPro" id="IPR011701">
    <property type="entry name" value="MFS"/>
</dbReference>
<evidence type="ECO:0000259" key="7">
    <source>
        <dbReference type="PROSITE" id="PS50850"/>
    </source>
</evidence>
<evidence type="ECO:0000256" key="2">
    <source>
        <dbReference type="ARBA" id="ARBA00022448"/>
    </source>
</evidence>
<feature type="transmembrane region" description="Helical" evidence="6">
    <location>
        <begin position="395"/>
        <end position="412"/>
    </location>
</feature>
<dbReference type="STRING" id="348802.A0A0D2EVT6"/>
<feature type="transmembrane region" description="Helical" evidence="6">
    <location>
        <begin position="424"/>
        <end position="444"/>
    </location>
</feature>
<dbReference type="PANTHER" id="PTHR43791:SF97">
    <property type="entry name" value="ALLANTOATE TRANSPORTER, PUTATIVE (AFU_ORTHOLOGUE AFUA_1G14700)-RELATED"/>
    <property type="match status" value="1"/>
</dbReference>
<feature type="transmembrane region" description="Helical" evidence="6">
    <location>
        <begin position="198"/>
        <end position="218"/>
    </location>
</feature>
<evidence type="ECO:0000256" key="4">
    <source>
        <dbReference type="ARBA" id="ARBA00022989"/>
    </source>
</evidence>
<dbReference type="GO" id="GO:0022857">
    <property type="term" value="F:transmembrane transporter activity"/>
    <property type="evidence" value="ECO:0007669"/>
    <property type="project" value="InterPro"/>
</dbReference>
<dbReference type="InterPro" id="IPR036259">
    <property type="entry name" value="MFS_trans_sf"/>
</dbReference>
<feature type="domain" description="Major facilitator superfamily (MFS) profile" evidence="7">
    <location>
        <begin position="70"/>
        <end position="482"/>
    </location>
</feature>
<feature type="transmembrane region" description="Helical" evidence="6">
    <location>
        <begin position="330"/>
        <end position="351"/>
    </location>
</feature>
<feature type="transmembrane region" description="Helical" evidence="6">
    <location>
        <begin position="230"/>
        <end position="250"/>
    </location>
</feature>
<dbReference type="PROSITE" id="PS50850">
    <property type="entry name" value="MFS"/>
    <property type="match status" value="1"/>
</dbReference>
<dbReference type="Pfam" id="PF07690">
    <property type="entry name" value="MFS_1"/>
    <property type="match status" value="1"/>
</dbReference>
<dbReference type="Gene3D" id="1.20.1250.20">
    <property type="entry name" value="MFS general substrate transporter like domains"/>
    <property type="match status" value="2"/>
</dbReference>
<feature type="transmembrane region" description="Helical" evidence="6">
    <location>
        <begin position="363"/>
        <end position="383"/>
    </location>
</feature>
<protein>
    <recommendedName>
        <fullName evidence="7">Major facilitator superfamily (MFS) profile domain-containing protein</fullName>
    </recommendedName>
</protein>
<name>A0A0D2EVT6_9EURO</name>
<evidence type="ECO:0000313" key="9">
    <source>
        <dbReference type="Proteomes" id="UP000054342"/>
    </source>
</evidence>
<organism evidence="8 9">
    <name type="scientific">Exophiala xenobiotica</name>
    <dbReference type="NCBI Taxonomy" id="348802"/>
    <lineage>
        <taxon>Eukaryota</taxon>
        <taxon>Fungi</taxon>
        <taxon>Dikarya</taxon>
        <taxon>Ascomycota</taxon>
        <taxon>Pezizomycotina</taxon>
        <taxon>Eurotiomycetes</taxon>
        <taxon>Chaetothyriomycetidae</taxon>
        <taxon>Chaetothyriales</taxon>
        <taxon>Herpotrichiellaceae</taxon>
        <taxon>Exophiala</taxon>
    </lineage>
</organism>
<evidence type="ECO:0000313" key="8">
    <source>
        <dbReference type="EMBL" id="KIW59833.1"/>
    </source>
</evidence>
<comment type="subcellular location">
    <subcellularLocation>
        <location evidence="1">Membrane</location>
        <topology evidence="1">Multi-pass membrane protein</topology>
    </subcellularLocation>
</comment>
<keyword evidence="4 6" id="KW-1133">Transmembrane helix</keyword>
<dbReference type="InterPro" id="IPR020846">
    <property type="entry name" value="MFS_dom"/>
</dbReference>
<gene>
    <name evidence="8" type="ORF">PV05_00099</name>
</gene>
<feature type="transmembrane region" description="Helical" evidence="6">
    <location>
        <begin position="162"/>
        <end position="186"/>
    </location>
</feature>
<feature type="transmembrane region" description="Helical" evidence="6">
    <location>
        <begin position="133"/>
        <end position="156"/>
    </location>
</feature>
<dbReference type="HOGENOM" id="CLU_001265_0_5_1"/>
<keyword evidence="2" id="KW-0813">Transport</keyword>
<reference evidence="8 9" key="1">
    <citation type="submission" date="2015-01" db="EMBL/GenBank/DDBJ databases">
        <title>The Genome Sequence of Exophiala xenobiotica CBS118157.</title>
        <authorList>
            <consortium name="The Broad Institute Genomics Platform"/>
            <person name="Cuomo C."/>
            <person name="de Hoog S."/>
            <person name="Gorbushina A."/>
            <person name="Stielow B."/>
            <person name="Teixiera M."/>
            <person name="Abouelleil A."/>
            <person name="Chapman S.B."/>
            <person name="Priest M."/>
            <person name="Young S.K."/>
            <person name="Wortman J."/>
            <person name="Nusbaum C."/>
            <person name="Birren B."/>
        </authorList>
    </citation>
    <scope>NUCLEOTIDE SEQUENCE [LARGE SCALE GENOMIC DNA]</scope>
    <source>
        <strain evidence="8 9">CBS 118157</strain>
    </source>
</reference>
<dbReference type="EMBL" id="KN847317">
    <property type="protein sequence ID" value="KIW59833.1"/>
    <property type="molecule type" value="Genomic_DNA"/>
</dbReference>
<dbReference type="AlphaFoldDB" id="A0A0D2EVT6"/>
<dbReference type="GeneID" id="25322007"/>
<keyword evidence="9" id="KW-1185">Reference proteome</keyword>
<dbReference type="RefSeq" id="XP_013320417.1">
    <property type="nucleotide sequence ID" value="XM_013464963.1"/>
</dbReference>
<evidence type="ECO:0000256" key="3">
    <source>
        <dbReference type="ARBA" id="ARBA00022692"/>
    </source>
</evidence>
<feature type="transmembrane region" description="Helical" evidence="6">
    <location>
        <begin position="456"/>
        <end position="477"/>
    </location>
</feature>
<evidence type="ECO:0000256" key="6">
    <source>
        <dbReference type="SAM" id="Phobius"/>
    </source>
</evidence>
<sequence length="518" mass="58113">MNSMTKSAKSAVAKTQPEESLARLESLQIGEPLHEHADEALRFIEQHQGFTYTPEQDKAVLRKIDRHLMPLSELFVSYLFQYMDKSIMAQSLVYGLREDLGLVGQQYSWCSSIFFFGYLAVQPFTGFLMNRIPLGRFVVATSLCWAIVVLCTAGAFDFAGLMVARFFLGVAEGGISPAYVLVTGMWYKKDEIPRRTTFWFAANGLAIILQALISYGIGHIVNTGIPTWKWFFVIFGLASLVMSAILWYFMPNSPLDARFLNDEEKMIAVERLRDNRTGVANREFKKYQLIEALKDPLVYYNFFLVILIVVPNSGVSFFGTLIIQNFGYDAFVSSLLLMPYGAVVCIGLPLVGYITSKHPNTRCINQVASCFPAIIGAALVFYLPAENQAGRLAGFYLTGFSNAALPLQFASMNSNTAGHTKRSITNAIMFLGYSTGFIIGPQFFLNSEAPVYQTGFRTMLITFTLLTAAPIGMYAYLTRQNRKRDAAIMHSGGDNVYTENEEFLDLTDREQIHFRYSK</sequence>
<dbReference type="GO" id="GO:0016020">
    <property type="term" value="C:membrane"/>
    <property type="evidence" value="ECO:0007669"/>
    <property type="project" value="UniProtKB-SubCell"/>
</dbReference>
<proteinExistence type="predicted"/>
<evidence type="ECO:0000256" key="1">
    <source>
        <dbReference type="ARBA" id="ARBA00004141"/>
    </source>
</evidence>
<keyword evidence="3 6" id="KW-0812">Transmembrane</keyword>
<dbReference type="OrthoDB" id="6730379at2759"/>
<keyword evidence="5 6" id="KW-0472">Membrane</keyword>
<evidence type="ECO:0000256" key="5">
    <source>
        <dbReference type="ARBA" id="ARBA00023136"/>
    </source>
</evidence>
<dbReference type="SUPFAM" id="SSF103473">
    <property type="entry name" value="MFS general substrate transporter"/>
    <property type="match status" value="1"/>
</dbReference>